<dbReference type="Proteomes" id="UP001440612">
    <property type="component" value="Chromosome"/>
</dbReference>
<sequence length="132" mass="14813">MDCNDTLTGRWTGRYDYGDGLGPVPFEATINEIERTLSGEITEPNTFRRDMGGHLAAIIIGTRTGFDVSFRKTYDGFEQGDDPLYAGKLNGALTRIDGTWRFPKEPMWSGRFMMVRAVDARARRRAVAEATL</sequence>
<proteinExistence type="predicted"/>
<evidence type="ECO:0000313" key="2">
    <source>
        <dbReference type="Proteomes" id="UP001440612"/>
    </source>
</evidence>
<reference evidence="2" key="1">
    <citation type="submission" date="2024-04" db="EMBL/GenBank/DDBJ databases">
        <title>Phylogenomic analyses of a clade within the roseobacter group suggest taxonomic reassignments of species of the genera Aestuariivita, Citreicella, Loktanella, Nautella, Pelagibaca, Ruegeria, Thalassobius, Thiobacimonas and Tropicibacter, and the proposal o.</title>
        <authorList>
            <person name="Jeon C.O."/>
        </authorList>
    </citation>
    <scope>NUCLEOTIDE SEQUENCE [LARGE SCALE GENOMIC DNA]</scope>
    <source>
        <strain evidence="2">BS5-3</strain>
    </source>
</reference>
<dbReference type="RefSeq" id="WP_341368543.1">
    <property type="nucleotide sequence ID" value="NZ_CP150951.2"/>
</dbReference>
<gene>
    <name evidence="1" type="ORF">AABB29_07380</name>
</gene>
<organism evidence="1 2">
    <name type="scientific">Yoonia phaeophyticola</name>
    <dbReference type="NCBI Taxonomy" id="3137369"/>
    <lineage>
        <taxon>Bacteria</taxon>
        <taxon>Pseudomonadati</taxon>
        <taxon>Pseudomonadota</taxon>
        <taxon>Alphaproteobacteria</taxon>
        <taxon>Rhodobacterales</taxon>
        <taxon>Paracoccaceae</taxon>
        <taxon>Yoonia</taxon>
    </lineage>
</organism>
<protein>
    <submittedName>
        <fullName evidence="1">Uncharacterized protein</fullName>
    </submittedName>
</protein>
<evidence type="ECO:0000313" key="1">
    <source>
        <dbReference type="EMBL" id="WZC50441.1"/>
    </source>
</evidence>
<accession>A0ABZ2VBU2</accession>
<name>A0ABZ2VBU2_9RHOB</name>
<keyword evidence="2" id="KW-1185">Reference proteome</keyword>
<dbReference type="EMBL" id="CP150951">
    <property type="protein sequence ID" value="WZC50441.1"/>
    <property type="molecule type" value="Genomic_DNA"/>
</dbReference>